<evidence type="ECO:0000256" key="7">
    <source>
        <dbReference type="ARBA" id="ARBA00023180"/>
    </source>
</evidence>
<dbReference type="EMBL" id="KX700393">
    <property type="protein sequence ID" value="APD74349.1"/>
    <property type="molecule type" value="Genomic_DNA"/>
</dbReference>
<keyword evidence="4" id="KW-0336">GPI-anchor</keyword>
<evidence type="ECO:0000256" key="1">
    <source>
        <dbReference type="ARBA" id="ARBA00002523"/>
    </source>
</evidence>
<dbReference type="GO" id="GO:0005886">
    <property type="term" value="C:plasma membrane"/>
    <property type="evidence" value="ECO:0007669"/>
    <property type="project" value="UniProtKB-SubCell"/>
</dbReference>
<evidence type="ECO:0000256" key="5">
    <source>
        <dbReference type="ARBA" id="ARBA00022729"/>
    </source>
</evidence>
<keyword evidence="3" id="KW-1003">Cell membrane</keyword>
<evidence type="ECO:0000256" key="6">
    <source>
        <dbReference type="ARBA" id="ARBA00023136"/>
    </source>
</evidence>
<dbReference type="GO" id="GO:0098552">
    <property type="term" value="C:side of membrane"/>
    <property type="evidence" value="ECO:0007669"/>
    <property type="project" value="UniProtKB-KW"/>
</dbReference>
<evidence type="ECO:0000259" key="10">
    <source>
        <dbReference type="Pfam" id="PF13206"/>
    </source>
</evidence>
<keyword evidence="7" id="KW-0325">Glycoprotein</keyword>
<evidence type="ECO:0000313" key="11">
    <source>
        <dbReference type="EMBL" id="APD74349.1"/>
    </source>
</evidence>
<proteinExistence type="predicted"/>
<keyword evidence="8" id="KW-0449">Lipoprotein</keyword>
<evidence type="ECO:0000256" key="9">
    <source>
        <dbReference type="SAM" id="Coils"/>
    </source>
</evidence>
<sequence length="279" mass="30228">MNMSTADDQWRALFKGEPATKTWDSVKTRYEDKPFMEDWGAKWADWVTTAYEISKEEHGKSLLAANAPPTTPWAKQAAHATINETLTELEKLQKQLAQAKTNAKETLPTQARHKISEALYGDTVTNNKAEAGKTTADNTYATSCVANGGKSLWGDILCLCGVKDGSAAADCAQTKLTIAWSTNPLAAIQTVKAACPTAKSAKLTPSLIRALIQRVDAKIKRSENGNALVYSLGKPTADSCTGDTGALCVILRHTMQRGTPNRALTAFHGLPSWTKQQIY</sequence>
<feature type="domain" description="Trypanosome variant surface glycoprotein B-type N-terminal" evidence="10">
    <location>
        <begin position="1"/>
        <end position="260"/>
    </location>
</feature>
<dbReference type="AlphaFoldDB" id="A0A1J0R8W8"/>
<dbReference type="Pfam" id="PF13206">
    <property type="entry name" value="VSG_B"/>
    <property type="match status" value="1"/>
</dbReference>
<evidence type="ECO:0000256" key="4">
    <source>
        <dbReference type="ARBA" id="ARBA00022622"/>
    </source>
</evidence>
<comment type="function">
    <text evidence="1">VSG forms a coat on the surface of the parasite. The trypanosome evades the immune response of the host by expressing a series of antigenically distinct VSGs from an estimated 1000 VSG genes.</text>
</comment>
<organism evidence="11">
    <name type="scientific">Trypanosoma brucei</name>
    <dbReference type="NCBI Taxonomy" id="5691"/>
    <lineage>
        <taxon>Eukaryota</taxon>
        <taxon>Discoba</taxon>
        <taxon>Euglenozoa</taxon>
        <taxon>Kinetoplastea</taxon>
        <taxon>Metakinetoplastina</taxon>
        <taxon>Trypanosomatida</taxon>
        <taxon>Trypanosomatidae</taxon>
        <taxon>Trypanosoma</taxon>
    </lineage>
</organism>
<reference evidence="11" key="1">
    <citation type="submission" date="2016-08" db="EMBL/GenBank/DDBJ databases">
        <title>VSG repertoire of Trypanosoma brucei EATRO 1125.</title>
        <authorList>
            <person name="Cross G.A."/>
        </authorList>
    </citation>
    <scope>NUCLEOTIDE SEQUENCE</scope>
    <source>
        <strain evidence="11">EATRO 1125</strain>
    </source>
</reference>
<feature type="coiled-coil region" evidence="9">
    <location>
        <begin position="75"/>
        <end position="106"/>
    </location>
</feature>
<evidence type="ECO:0000256" key="3">
    <source>
        <dbReference type="ARBA" id="ARBA00022475"/>
    </source>
</evidence>
<accession>A0A1J0R8W8</accession>
<dbReference type="InterPro" id="IPR025932">
    <property type="entry name" value="Trypano_VSG_B_N_dom"/>
</dbReference>
<protein>
    <submittedName>
        <fullName evidence="11">Variant surface glycoprotein 1125.2945</fullName>
    </submittedName>
</protein>
<evidence type="ECO:0000256" key="8">
    <source>
        <dbReference type="ARBA" id="ARBA00023288"/>
    </source>
</evidence>
<keyword evidence="6" id="KW-0472">Membrane</keyword>
<keyword evidence="9" id="KW-0175">Coiled coil</keyword>
<name>A0A1J0R8W8_9TRYP</name>
<keyword evidence="5" id="KW-0732">Signal</keyword>
<comment type="subcellular location">
    <subcellularLocation>
        <location evidence="2">Cell membrane</location>
        <topology evidence="2">Lipid-anchor</topology>
        <topology evidence="2">GPI-anchor</topology>
    </subcellularLocation>
</comment>
<evidence type="ECO:0000256" key="2">
    <source>
        <dbReference type="ARBA" id="ARBA00004609"/>
    </source>
</evidence>